<evidence type="ECO:0000259" key="2">
    <source>
        <dbReference type="Pfam" id="PF04909"/>
    </source>
</evidence>
<dbReference type="Pfam" id="PF04909">
    <property type="entry name" value="Amidohydro_2"/>
    <property type="match status" value="1"/>
</dbReference>
<evidence type="ECO:0000256" key="1">
    <source>
        <dbReference type="ARBA" id="ARBA00023239"/>
    </source>
</evidence>
<keyword evidence="4" id="KW-1185">Reference proteome</keyword>
<dbReference type="STRING" id="1068978.AMETH_4695"/>
<proteinExistence type="predicted"/>
<dbReference type="InterPro" id="IPR032466">
    <property type="entry name" value="Metal_Hydrolase"/>
</dbReference>
<feature type="domain" description="Amidohydrolase-related" evidence="2">
    <location>
        <begin position="24"/>
        <end position="375"/>
    </location>
</feature>
<dbReference type="InterPro" id="IPR006680">
    <property type="entry name" value="Amidohydro-rel"/>
</dbReference>
<evidence type="ECO:0000313" key="4">
    <source>
        <dbReference type="Proteomes" id="UP000062973"/>
    </source>
</evidence>
<name>A0A076N484_AMYME</name>
<dbReference type="RefSeq" id="WP_017983618.1">
    <property type="nucleotide sequence ID" value="NZ_AQUL01000001.1"/>
</dbReference>
<gene>
    <name evidence="3" type="ORF">AMETH_4695</name>
</gene>
<dbReference type="HOGENOM" id="CLU_039329_0_1_11"/>
<reference evidence="3 4" key="1">
    <citation type="submission" date="2014-07" db="EMBL/GenBank/DDBJ databases">
        <title>Whole Genome Sequence of the Amycolatopsis methanolica 239.</title>
        <authorList>
            <person name="Tang B."/>
        </authorList>
    </citation>
    <scope>NUCLEOTIDE SEQUENCE [LARGE SCALE GENOMIC DNA]</scope>
    <source>
        <strain evidence="3 4">239</strain>
    </source>
</reference>
<dbReference type="PANTHER" id="PTHR21240:SF28">
    <property type="entry name" value="ISO-OROTATE DECARBOXYLASE (EUROFUNG)"/>
    <property type="match status" value="1"/>
</dbReference>
<evidence type="ECO:0000313" key="3">
    <source>
        <dbReference type="EMBL" id="AIJ24787.1"/>
    </source>
</evidence>
<dbReference type="KEGG" id="amq:AMETH_4695"/>
<dbReference type="Gene3D" id="3.20.20.140">
    <property type="entry name" value="Metal-dependent hydrolases"/>
    <property type="match status" value="1"/>
</dbReference>
<protein>
    <recommendedName>
        <fullName evidence="2">Amidohydrolase-related domain-containing protein</fullName>
    </recommendedName>
</protein>
<dbReference type="PATRIC" id="fig|1068978.7.peg.5047"/>
<dbReference type="SUPFAM" id="SSF51556">
    <property type="entry name" value="Metallo-dependent hydrolases"/>
    <property type="match status" value="1"/>
</dbReference>
<dbReference type="GO" id="GO:0016787">
    <property type="term" value="F:hydrolase activity"/>
    <property type="evidence" value="ECO:0007669"/>
    <property type="project" value="InterPro"/>
</dbReference>
<keyword evidence="1" id="KW-0456">Lyase</keyword>
<sequence length="377" mass="42121">MTAIDHAPSAAPVGEARLGTGIFDVDIHPVPREGLIASYLPDRWRRHIHEYGVRTTNGLTHVTEYPQMYGGAMRNDAWPDDGSYPGSSLELIRSQLLDPYNVTVGVLQCLAPGGQTLNPASQALDPRVADVLTRAINDWQLEHLVYPEPRLRASAPVAFEAAEFAVKEIERVGSNPGVVSILGLSKTLEPLGSRKYWPIYEAAVAHDLPIQFHLSQGGGHANTGTGWTSYHTEYHVGHTQSLQSQMLSLILTGTFDRFPDLKVMFVEGNVVHFAPLVQRLDYHWKTLRGEVADLQRKPSEYIRDHIFASTQPIDEPENPKHLAEMIEEFCPDNVVFASDYPHFDFDSPETVFPSVFPDDLRDKIMRTNGLRFFGLEG</sequence>
<dbReference type="EMBL" id="CP009110">
    <property type="protein sequence ID" value="AIJ24787.1"/>
    <property type="molecule type" value="Genomic_DNA"/>
</dbReference>
<dbReference type="GO" id="GO:0016831">
    <property type="term" value="F:carboxy-lyase activity"/>
    <property type="evidence" value="ECO:0007669"/>
    <property type="project" value="InterPro"/>
</dbReference>
<organism evidence="3 4">
    <name type="scientific">Amycolatopsis methanolica 239</name>
    <dbReference type="NCBI Taxonomy" id="1068978"/>
    <lineage>
        <taxon>Bacteria</taxon>
        <taxon>Bacillati</taxon>
        <taxon>Actinomycetota</taxon>
        <taxon>Actinomycetes</taxon>
        <taxon>Pseudonocardiales</taxon>
        <taxon>Pseudonocardiaceae</taxon>
        <taxon>Amycolatopsis</taxon>
        <taxon>Amycolatopsis methanolica group</taxon>
    </lineage>
</organism>
<dbReference type="PANTHER" id="PTHR21240">
    <property type="entry name" value="2-AMINO-3-CARBOXYLMUCONATE-6-SEMIALDEHYDE DECARBOXYLASE"/>
    <property type="match status" value="1"/>
</dbReference>
<dbReference type="Proteomes" id="UP000062973">
    <property type="component" value="Chromosome"/>
</dbReference>
<dbReference type="eggNOG" id="COG2159">
    <property type="taxonomic scope" value="Bacteria"/>
</dbReference>
<dbReference type="GO" id="GO:0019748">
    <property type="term" value="P:secondary metabolic process"/>
    <property type="evidence" value="ECO:0007669"/>
    <property type="project" value="TreeGrafter"/>
</dbReference>
<dbReference type="AlphaFoldDB" id="A0A076N484"/>
<dbReference type="InterPro" id="IPR032465">
    <property type="entry name" value="ACMSD"/>
</dbReference>
<accession>A0A076N484</accession>
<dbReference type="GO" id="GO:0005737">
    <property type="term" value="C:cytoplasm"/>
    <property type="evidence" value="ECO:0007669"/>
    <property type="project" value="TreeGrafter"/>
</dbReference>